<dbReference type="EMBL" id="LR797030">
    <property type="protein sequence ID" value="CAB4183056.1"/>
    <property type="molecule type" value="Genomic_DNA"/>
</dbReference>
<dbReference type="EMBL" id="LR797268">
    <property type="protein sequence ID" value="CAB4197647.1"/>
    <property type="molecule type" value="Genomic_DNA"/>
</dbReference>
<protein>
    <submittedName>
        <fullName evidence="4">Uncharacterized protein</fullName>
    </submittedName>
</protein>
<organism evidence="4">
    <name type="scientific">uncultured Caudovirales phage</name>
    <dbReference type="NCBI Taxonomy" id="2100421"/>
    <lineage>
        <taxon>Viruses</taxon>
        <taxon>Duplodnaviria</taxon>
        <taxon>Heunggongvirae</taxon>
        <taxon>Uroviricota</taxon>
        <taxon>Caudoviricetes</taxon>
        <taxon>Peduoviridae</taxon>
        <taxon>Maltschvirus</taxon>
        <taxon>Maltschvirus maltsch</taxon>
    </lineage>
</organism>
<evidence type="ECO:0000313" key="1">
    <source>
        <dbReference type="EMBL" id="CAB4183056.1"/>
    </source>
</evidence>
<dbReference type="EMBL" id="LR798376">
    <property type="protein sequence ID" value="CAB5227146.1"/>
    <property type="molecule type" value="Genomic_DNA"/>
</dbReference>
<gene>
    <name evidence="1" type="ORF">UFOVP1077_36</name>
    <name evidence="2" type="ORF">UFOVP1316_24</name>
    <name evidence="3" type="ORF">UFOVP1428_33</name>
    <name evidence="4" type="ORF">UFOVP1526_11</name>
</gene>
<accession>A0A6J7XGY3</accession>
<evidence type="ECO:0000313" key="3">
    <source>
        <dbReference type="EMBL" id="CAB4211412.1"/>
    </source>
</evidence>
<evidence type="ECO:0000313" key="2">
    <source>
        <dbReference type="EMBL" id="CAB4197647.1"/>
    </source>
</evidence>
<reference evidence="4" key="1">
    <citation type="submission" date="2020-05" db="EMBL/GenBank/DDBJ databases">
        <authorList>
            <person name="Chiriac C."/>
            <person name="Salcher M."/>
            <person name="Ghai R."/>
            <person name="Kavagutti S V."/>
        </authorList>
    </citation>
    <scope>NUCLEOTIDE SEQUENCE</scope>
</reference>
<proteinExistence type="predicted"/>
<evidence type="ECO:0000313" key="4">
    <source>
        <dbReference type="EMBL" id="CAB5227146.1"/>
    </source>
</evidence>
<dbReference type="EMBL" id="LR797374">
    <property type="protein sequence ID" value="CAB4211412.1"/>
    <property type="molecule type" value="Genomic_DNA"/>
</dbReference>
<name>A0A6J7XGY3_9CAUD</name>
<sequence length="77" mass="8645">MSRFRLAPSGYILRAAKPFDVIVGRVYGQDKPNSATYQLAGRPFDEVPVHGHDRKQLAFEAAVKELEMRDGIDEAIK</sequence>